<evidence type="ECO:0000256" key="14">
    <source>
        <dbReference type="ARBA" id="ARBA00023136"/>
    </source>
</evidence>
<dbReference type="InterPro" id="IPR003960">
    <property type="entry name" value="ATPase_AAA_CS"/>
</dbReference>
<evidence type="ECO:0000256" key="1">
    <source>
        <dbReference type="ARBA" id="ARBA00001947"/>
    </source>
</evidence>
<dbReference type="Pfam" id="PF17862">
    <property type="entry name" value="AAA_lid_3"/>
    <property type="match status" value="1"/>
</dbReference>
<dbReference type="Proteomes" id="UP000823960">
    <property type="component" value="Unassembled WGS sequence"/>
</dbReference>
<dbReference type="FunFam" id="3.40.50.300:FF:000001">
    <property type="entry name" value="ATP-dependent zinc metalloprotease FtsH"/>
    <property type="match status" value="1"/>
</dbReference>
<dbReference type="GO" id="GO:0008237">
    <property type="term" value="F:metallopeptidase activity"/>
    <property type="evidence" value="ECO:0007669"/>
    <property type="project" value="UniProtKB-KW"/>
</dbReference>
<reference evidence="19" key="2">
    <citation type="journal article" date="2021" name="PeerJ">
        <title>Extensive microbial diversity within the chicken gut microbiome revealed by metagenomics and culture.</title>
        <authorList>
            <person name="Gilroy R."/>
            <person name="Ravi A."/>
            <person name="Getino M."/>
            <person name="Pursley I."/>
            <person name="Horton D.L."/>
            <person name="Alikhan N.F."/>
            <person name="Baker D."/>
            <person name="Gharbi K."/>
            <person name="Hall N."/>
            <person name="Watson M."/>
            <person name="Adriaenssens E.M."/>
            <person name="Foster-Nyarko E."/>
            <person name="Jarju S."/>
            <person name="Secka A."/>
            <person name="Antonio M."/>
            <person name="Oren A."/>
            <person name="Chaudhuri R.R."/>
            <person name="La Ragione R."/>
            <person name="Hildebrand F."/>
            <person name="Pallen M.J."/>
        </authorList>
    </citation>
    <scope>NUCLEOTIDE SEQUENCE</scope>
    <source>
        <strain evidence="19">1370</strain>
    </source>
</reference>
<evidence type="ECO:0000256" key="9">
    <source>
        <dbReference type="ARBA" id="ARBA00022801"/>
    </source>
</evidence>
<dbReference type="Gene3D" id="3.40.50.300">
    <property type="entry name" value="P-loop containing nucleotide triphosphate hydrolases"/>
    <property type="match status" value="1"/>
</dbReference>
<dbReference type="InterPro" id="IPR027417">
    <property type="entry name" value="P-loop_NTPase"/>
</dbReference>
<dbReference type="SMART" id="SM00382">
    <property type="entry name" value="AAA"/>
    <property type="match status" value="1"/>
</dbReference>
<keyword evidence="14 17" id="KW-0472">Membrane</keyword>
<dbReference type="GO" id="GO:0030163">
    <property type="term" value="P:protein catabolic process"/>
    <property type="evidence" value="ECO:0007669"/>
    <property type="project" value="TreeGrafter"/>
</dbReference>
<evidence type="ECO:0000256" key="3">
    <source>
        <dbReference type="ARBA" id="ARBA00010044"/>
    </source>
</evidence>
<comment type="caution">
    <text evidence="19">The sequence shown here is derived from an EMBL/GenBank/DDBJ whole genome shotgun (WGS) entry which is preliminary data.</text>
</comment>
<keyword evidence="4" id="KW-1003">Cell membrane</keyword>
<dbReference type="GO" id="GO:0046872">
    <property type="term" value="F:metal ion binding"/>
    <property type="evidence" value="ECO:0007669"/>
    <property type="project" value="UniProtKB-KW"/>
</dbReference>
<evidence type="ECO:0000313" key="19">
    <source>
        <dbReference type="EMBL" id="HIV11103.1"/>
    </source>
</evidence>
<dbReference type="Gene3D" id="1.10.8.60">
    <property type="match status" value="1"/>
</dbReference>
<dbReference type="GO" id="GO:0005524">
    <property type="term" value="F:ATP binding"/>
    <property type="evidence" value="ECO:0007669"/>
    <property type="project" value="UniProtKB-KW"/>
</dbReference>
<reference evidence="19" key="1">
    <citation type="submission" date="2020-10" db="EMBL/GenBank/DDBJ databases">
        <authorList>
            <person name="Gilroy R."/>
        </authorList>
    </citation>
    <scope>NUCLEOTIDE SEQUENCE</scope>
    <source>
        <strain evidence="19">1370</strain>
    </source>
</reference>
<evidence type="ECO:0000256" key="2">
    <source>
        <dbReference type="ARBA" id="ARBA00004370"/>
    </source>
</evidence>
<dbReference type="PROSITE" id="PS00674">
    <property type="entry name" value="AAA"/>
    <property type="match status" value="1"/>
</dbReference>
<evidence type="ECO:0000256" key="17">
    <source>
        <dbReference type="SAM" id="Phobius"/>
    </source>
</evidence>
<evidence type="ECO:0000256" key="6">
    <source>
        <dbReference type="ARBA" id="ARBA00022692"/>
    </source>
</evidence>
<proteinExistence type="inferred from homology"/>
<dbReference type="PANTHER" id="PTHR23076:SF97">
    <property type="entry name" value="ATP-DEPENDENT ZINC METALLOPROTEASE YME1L1"/>
    <property type="match status" value="1"/>
</dbReference>
<evidence type="ECO:0000256" key="7">
    <source>
        <dbReference type="ARBA" id="ARBA00022723"/>
    </source>
</evidence>
<keyword evidence="7" id="KW-0479">Metal-binding</keyword>
<evidence type="ECO:0000256" key="13">
    <source>
        <dbReference type="ARBA" id="ARBA00023049"/>
    </source>
</evidence>
<evidence type="ECO:0000259" key="18">
    <source>
        <dbReference type="SMART" id="SM00382"/>
    </source>
</evidence>
<dbReference type="InterPro" id="IPR003593">
    <property type="entry name" value="AAA+_ATPase"/>
</dbReference>
<evidence type="ECO:0000256" key="16">
    <source>
        <dbReference type="RuleBase" id="RU003651"/>
    </source>
</evidence>
<dbReference type="GO" id="GO:0016887">
    <property type="term" value="F:ATP hydrolysis activity"/>
    <property type="evidence" value="ECO:0007669"/>
    <property type="project" value="InterPro"/>
</dbReference>
<dbReference type="PANTHER" id="PTHR23076">
    <property type="entry name" value="METALLOPROTEASE M41 FTSH"/>
    <property type="match status" value="1"/>
</dbReference>
<evidence type="ECO:0000313" key="20">
    <source>
        <dbReference type="Proteomes" id="UP000823960"/>
    </source>
</evidence>
<evidence type="ECO:0000256" key="15">
    <source>
        <dbReference type="ARBA" id="ARBA00061570"/>
    </source>
</evidence>
<evidence type="ECO:0000256" key="11">
    <source>
        <dbReference type="ARBA" id="ARBA00022840"/>
    </source>
</evidence>
<keyword evidence="11 16" id="KW-0067">ATP-binding</keyword>
<keyword evidence="6 17" id="KW-0812">Transmembrane</keyword>
<evidence type="ECO:0000256" key="12">
    <source>
        <dbReference type="ARBA" id="ARBA00022989"/>
    </source>
</evidence>
<comment type="similarity">
    <text evidence="16">Belongs to the AAA ATPase family.</text>
</comment>
<keyword evidence="9" id="KW-0378">Hydrolase</keyword>
<keyword evidence="12 17" id="KW-1133">Transmembrane helix</keyword>
<evidence type="ECO:0000256" key="8">
    <source>
        <dbReference type="ARBA" id="ARBA00022741"/>
    </source>
</evidence>
<feature type="domain" description="AAA+ ATPase" evidence="18">
    <location>
        <begin position="181"/>
        <end position="320"/>
    </location>
</feature>
<feature type="non-terminal residue" evidence="19">
    <location>
        <position position="413"/>
    </location>
</feature>
<feature type="transmembrane region" description="Helical" evidence="17">
    <location>
        <begin position="97"/>
        <end position="118"/>
    </location>
</feature>
<keyword evidence="8 16" id="KW-0547">Nucleotide-binding</keyword>
<comment type="subcellular location">
    <subcellularLocation>
        <location evidence="2">Membrane</location>
    </subcellularLocation>
</comment>
<accession>A0A9D1NRR6</accession>
<name>A0A9D1NRR6_9FIRM</name>
<keyword evidence="10" id="KW-0862">Zinc</keyword>
<dbReference type="Pfam" id="PF00004">
    <property type="entry name" value="AAA"/>
    <property type="match status" value="1"/>
</dbReference>
<evidence type="ECO:0000256" key="10">
    <source>
        <dbReference type="ARBA" id="ARBA00022833"/>
    </source>
</evidence>
<dbReference type="InterPro" id="IPR041569">
    <property type="entry name" value="AAA_lid_3"/>
</dbReference>
<dbReference type="GO" id="GO:0006508">
    <property type="term" value="P:proteolysis"/>
    <property type="evidence" value="ECO:0007669"/>
    <property type="project" value="UniProtKB-KW"/>
</dbReference>
<comment type="similarity">
    <text evidence="15">In the central section; belongs to the AAA ATPase family.</text>
</comment>
<dbReference type="FunFam" id="1.10.8.60:FF:000001">
    <property type="entry name" value="ATP-dependent zinc metalloprotease FtsH"/>
    <property type="match status" value="1"/>
</dbReference>
<keyword evidence="5" id="KW-0645">Protease</keyword>
<dbReference type="SUPFAM" id="SSF52540">
    <property type="entry name" value="P-loop containing nucleoside triphosphate hydrolases"/>
    <property type="match status" value="1"/>
</dbReference>
<gene>
    <name evidence="19" type="ORF">IAD28_05375</name>
</gene>
<sequence length="413" mass="44881">MVFGFRSLLLESDSTSYSDIIGYFDEYRVSEFSLNLGSGQLKYKLDGGTTEYTYKVPSVSAFYGELFSDTSNYREEYNATHTVPLVYNLIPASNSSMWLNLIPTLLMIGVMIFVVVSMSRSITSAGKIGNVGKANAKVEADGKNKVTFNDVAGADEEKAELQEIVELLKDPKKYQDIGAKIPKGVLLVGPPGNGKTLLAKAAAGEAGVPFFSISGSDFLELYVGVGAARVRDLFDQAKKSAPSIIFIDEIDAVGRRRGAGLGGGHDEREQTLNQLLVEMDGFEVNNSVIVMAATNRRDVLDPALLRPGRFDRQVYVNYPDIKGREEILKVHSRNKPLGPDVDLHQVAAATVGFTGADLANLVNEAALLAVKNNRKAIIAQDLSEAAIKVIAGPEKKSRVVLEKEKRLTAYHEA</sequence>
<comment type="cofactor">
    <cofactor evidence="1">
        <name>Zn(2+)</name>
        <dbReference type="ChEBI" id="CHEBI:29105"/>
    </cofactor>
</comment>
<dbReference type="InterPro" id="IPR003959">
    <property type="entry name" value="ATPase_AAA_core"/>
</dbReference>
<protein>
    <submittedName>
        <fullName evidence="19">AAA family ATPase</fullName>
    </submittedName>
</protein>
<dbReference type="GO" id="GO:0004176">
    <property type="term" value="F:ATP-dependent peptidase activity"/>
    <property type="evidence" value="ECO:0007669"/>
    <property type="project" value="TreeGrafter"/>
</dbReference>
<organism evidence="19 20">
    <name type="scientific">Candidatus Faeciplasma avium</name>
    <dbReference type="NCBI Taxonomy" id="2840798"/>
    <lineage>
        <taxon>Bacteria</taxon>
        <taxon>Bacillati</taxon>
        <taxon>Bacillota</taxon>
        <taxon>Clostridia</taxon>
        <taxon>Eubacteriales</taxon>
        <taxon>Oscillospiraceae</taxon>
        <taxon>Oscillospiraceae incertae sedis</taxon>
        <taxon>Candidatus Faeciplasma</taxon>
    </lineage>
</organism>
<evidence type="ECO:0000256" key="4">
    <source>
        <dbReference type="ARBA" id="ARBA00022475"/>
    </source>
</evidence>
<dbReference type="EMBL" id="DVOL01000076">
    <property type="protein sequence ID" value="HIV11103.1"/>
    <property type="molecule type" value="Genomic_DNA"/>
</dbReference>
<comment type="similarity">
    <text evidence="3">In the C-terminal section; belongs to the peptidase M41 family.</text>
</comment>
<keyword evidence="13" id="KW-0482">Metalloprotease</keyword>
<dbReference type="CDD" id="cd19501">
    <property type="entry name" value="RecA-like_FtsH"/>
    <property type="match status" value="1"/>
</dbReference>
<dbReference type="GO" id="GO:0005886">
    <property type="term" value="C:plasma membrane"/>
    <property type="evidence" value="ECO:0007669"/>
    <property type="project" value="TreeGrafter"/>
</dbReference>
<dbReference type="AlphaFoldDB" id="A0A9D1NRR6"/>
<evidence type="ECO:0000256" key="5">
    <source>
        <dbReference type="ARBA" id="ARBA00022670"/>
    </source>
</evidence>